<accession>A0A8T0IDJ6</accession>
<keyword evidence="2" id="KW-1185">Reference proteome</keyword>
<organism evidence="1 2">
    <name type="scientific">Ceratodon purpureus</name>
    <name type="common">Fire moss</name>
    <name type="synonym">Dicranum purpureum</name>
    <dbReference type="NCBI Taxonomy" id="3225"/>
    <lineage>
        <taxon>Eukaryota</taxon>
        <taxon>Viridiplantae</taxon>
        <taxon>Streptophyta</taxon>
        <taxon>Embryophyta</taxon>
        <taxon>Bryophyta</taxon>
        <taxon>Bryophytina</taxon>
        <taxon>Bryopsida</taxon>
        <taxon>Dicranidae</taxon>
        <taxon>Pseudoditrichales</taxon>
        <taxon>Ditrichaceae</taxon>
        <taxon>Ceratodon</taxon>
    </lineage>
</organism>
<evidence type="ECO:0000313" key="1">
    <source>
        <dbReference type="EMBL" id="KAG0581065.1"/>
    </source>
</evidence>
<protein>
    <submittedName>
        <fullName evidence="1">Uncharacterized protein</fullName>
    </submittedName>
</protein>
<reference evidence="1" key="1">
    <citation type="submission" date="2020-06" db="EMBL/GenBank/DDBJ databases">
        <title>WGS assembly of Ceratodon purpureus strain R40.</title>
        <authorList>
            <person name="Carey S.B."/>
            <person name="Jenkins J."/>
            <person name="Shu S."/>
            <person name="Lovell J.T."/>
            <person name="Sreedasyam A."/>
            <person name="Maumus F."/>
            <person name="Tiley G.P."/>
            <person name="Fernandez-Pozo N."/>
            <person name="Barry K."/>
            <person name="Chen C."/>
            <person name="Wang M."/>
            <person name="Lipzen A."/>
            <person name="Daum C."/>
            <person name="Saski C.A."/>
            <person name="Payton A.C."/>
            <person name="Mcbreen J.C."/>
            <person name="Conrad R.E."/>
            <person name="Kollar L.M."/>
            <person name="Olsson S."/>
            <person name="Huttunen S."/>
            <person name="Landis J.B."/>
            <person name="Wickett N.J."/>
            <person name="Johnson M.G."/>
            <person name="Rensing S.A."/>
            <person name="Grimwood J."/>
            <person name="Schmutz J."/>
            <person name="Mcdaniel S.F."/>
        </authorList>
    </citation>
    <scope>NUCLEOTIDE SEQUENCE</scope>
    <source>
        <strain evidence="1">R40</strain>
    </source>
</reference>
<evidence type="ECO:0000313" key="2">
    <source>
        <dbReference type="Proteomes" id="UP000822688"/>
    </source>
</evidence>
<name>A0A8T0IDJ6_CERPU</name>
<comment type="caution">
    <text evidence="1">The sequence shown here is derived from an EMBL/GenBank/DDBJ whole genome shotgun (WGS) entry which is preliminary data.</text>
</comment>
<gene>
    <name evidence="1" type="ORF">KC19_4G222000</name>
</gene>
<dbReference type="EMBL" id="CM026424">
    <property type="protein sequence ID" value="KAG0581065.1"/>
    <property type="molecule type" value="Genomic_DNA"/>
</dbReference>
<proteinExistence type="predicted"/>
<dbReference type="Proteomes" id="UP000822688">
    <property type="component" value="Chromosome 4"/>
</dbReference>
<sequence>MVVVMFWDHVVAVWVCSNEWRCVTWFRMMCFF</sequence>
<dbReference type="AlphaFoldDB" id="A0A8T0IDJ6"/>